<comment type="caution">
    <text evidence="3">The sequence shown here is derived from an EMBL/GenBank/DDBJ whole genome shotgun (WGS) entry which is preliminary data.</text>
</comment>
<reference evidence="3 4" key="1">
    <citation type="submission" date="2024-07" db="EMBL/GenBank/DDBJ databases">
        <title>Description of Labrys sedimenti sp. nov., isolated from a diclofenac-degrading enrichment culture.</title>
        <authorList>
            <person name="Tancsics A."/>
            <person name="Csepanyi A."/>
        </authorList>
    </citation>
    <scope>NUCLEOTIDE SEQUENCE [LARGE SCALE GENOMIC DNA]</scope>
    <source>
        <strain evidence="3 4">LMG 23578</strain>
    </source>
</reference>
<dbReference type="SUPFAM" id="SSF89796">
    <property type="entry name" value="CoA-transferase family III (CaiB/BaiF)"/>
    <property type="match status" value="1"/>
</dbReference>
<gene>
    <name evidence="3" type="ORF">ABXS05_24140</name>
</gene>
<dbReference type="EC" id="2.8.3.-" evidence="3"/>
<dbReference type="GO" id="GO:0016740">
    <property type="term" value="F:transferase activity"/>
    <property type="evidence" value="ECO:0007669"/>
    <property type="project" value="UniProtKB-KW"/>
</dbReference>
<dbReference type="EMBL" id="JBFNQD010000010">
    <property type="protein sequence ID" value="MEW9308666.1"/>
    <property type="molecule type" value="Genomic_DNA"/>
</dbReference>
<keyword evidence="1 3" id="KW-0808">Transferase</keyword>
<sequence length="382" mass="40751">MTGFDLPLEGLVVLDFSRVLAGPFATALLADAGADIIKVEGSAGDDYRHVGPFVGDDSAMFEFANRGKRSIVLDLKAEADRITARRLAAQADVVVENFRPGVASRLGIAYADLVGENPDLVYLSISGFGQNGVGRDRPAYDIIVQAESGLMAMTGMPDGPPTLVGEAIGDIGAGLYGAWAVTAALWQRERTGRGCHIDLAMFDALLSLLPTGACRYLATGAVPMRVGNRHPLSAPFGAYRTMDGHAVIAVLNEKLFADFAATIGQPELASDPRYRSDSLRSDNEPSLRVYVERWTGARPTGEVVRVLAAAGIPVAPISTVAQAIDSELARERGLFRQGSTVPLPEQPAHFSGSRRGRPVRAPRLGEHTHDILARLAAQEEQQ</sequence>
<name>A0ABV3PSR4_9HYPH</name>
<dbReference type="Gene3D" id="3.30.1540.10">
    <property type="entry name" value="formyl-coa transferase, domain 3"/>
    <property type="match status" value="1"/>
</dbReference>
<evidence type="ECO:0000256" key="2">
    <source>
        <dbReference type="SAM" id="MobiDB-lite"/>
    </source>
</evidence>
<proteinExistence type="predicted"/>
<dbReference type="RefSeq" id="WP_367625647.1">
    <property type="nucleotide sequence ID" value="NZ_JBFNQD010000010.1"/>
</dbReference>
<dbReference type="PANTHER" id="PTHR48207:SF3">
    <property type="entry name" value="SUCCINATE--HYDROXYMETHYLGLUTARATE COA-TRANSFERASE"/>
    <property type="match status" value="1"/>
</dbReference>
<dbReference type="Gene3D" id="3.40.50.10540">
    <property type="entry name" value="Crotonobetainyl-coa:carnitine coa-transferase, domain 1"/>
    <property type="match status" value="1"/>
</dbReference>
<dbReference type="InterPro" id="IPR023606">
    <property type="entry name" value="CoA-Trfase_III_dom_1_sf"/>
</dbReference>
<dbReference type="Pfam" id="PF02515">
    <property type="entry name" value="CoA_transf_3"/>
    <property type="match status" value="1"/>
</dbReference>
<evidence type="ECO:0000313" key="4">
    <source>
        <dbReference type="Proteomes" id="UP001555786"/>
    </source>
</evidence>
<dbReference type="InterPro" id="IPR044855">
    <property type="entry name" value="CoA-Trfase_III_dom3_sf"/>
</dbReference>
<feature type="region of interest" description="Disordered" evidence="2">
    <location>
        <begin position="339"/>
        <end position="361"/>
    </location>
</feature>
<dbReference type="Proteomes" id="UP001555786">
    <property type="component" value="Unassembled WGS sequence"/>
</dbReference>
<dbReference type="InterPro" id="IPR050483">
    <property type="entry name" value="CoA-transferase_III_domain"/>
</dbReference>
<evidence type="ECO:0000313" key="3">
    <source>
        <dbReference type="EMBL" id="MEW9308666.1"/>
    </source>
</evidence>
<keyword evidence="4" id="KW-1185">Reference proteome</keyword>
<dbReference type="InterPro" id="IPR003673">
    <property type="entry name" value="CoA-Trfase_fam_III"/>
</dbReference>
<organism evidence="3 4">
    <name type="scientific">Labrys neptuniae</name>
    <dbReference type="NCBI Taxonomy" id="376174"/>
    <lineage>
        <taxon>Bacteria</taxon>
        <taxon>Pseudomonadati</taxon>
        <taxon>Pseudomonadota</taxon>
        <taxon>Alphaproteobacteria</taxon>
        <taxon>Hyphomicrobiales</taxon>
        <taxon>Xanthobacteraceae</taxon>
        <taxon>Labrys</taxon>
    </lineage>
</organism>
<protein>
    <submittedName>
        <fullName evidence="3">CoA transferase</fullName>
        <ecNumber evidence="3">2.8.3.-</ecNumber>
    </submittedName>
</protein>
<evidence type="ECO:0000256" key="1">
    <source>
        <dbReference type="ARBA" id="ARBA00022679"/>
    </source>
</evidence>
<dbReference type="PANTHER" id="PTHR48207">
    <property type="entry name" value="SUCCINATE--HYDROXYMETHYLGLUTARATE COA-TRANSFERASE"/>
    <property type="match status" value="1"/>
</dbReference>
<accession>A0ABV3PSR4</accession>